<dbReference type="OrthoDB" id="1429373at2"/>
<dbReference type="SUPFAM" id="SSF103247">
    <property type="entry name" value="TT1751-like"/>
    <property type="match status" value="1"/>
</dbReference>
<evidence type="ECO:0000313" key="3">
    <source>
        <dbReference type="Proteomes" id="UP000229433"/>
    </source>
</evidence>
<evidence type="ECO:0000313" key="2">
    <source>
        <dbReference type="EMBL" id="PHQ27759.1"/>
    </source>
</evidence>
<sequence>MEKNSRDKNIDSQNYSDSQSTQYCIVRRYGTVTFNEVQNQIKENLRKAQFDVVAEMDICEYLEGYFKDLPQHLILLICNKKITAELISNDIQMTTLIPCKISIKEVEDNSIIEVSIEDIEKTWSFSEKPEIKKISAEIKKALTDLLDFIGPKNFKL</sequence>
<gene>
    <name evidence="2" type="ORF">CJ305_18475</name>
</gene>
<dbReference type="EMBL" id="NQXA01000032">
    <property type="protein sequence ID" value="PHQ27759.1"/>
    <property type="molecule type" value="Genomic_DNA"/>
</dbReference>
<organism evidence="2 3">
    <name type="scientific">Leeuwenhoekiella nanhaiensis</name>
    <dbReference type="NCBI Taxonomy" id="1655491"/>
    <lineage>
        <taxon>Bacteria</taxon>
        <taxon>Pseudomonadati</taxon>
        <taxon>Bacteroidota</taxon>
        <taxon>Flavobacteriia</taxon>
        <taxon>Flavobacteriales</taxon>
        <taxon>Flavobacteriaceae</taxon>
        <taxon>Leeuwenhoekiella</taxon>
    </lineage>
</organism>
<reference evidence="2 3" key="1">
    <citation type="submission" date="2017-08" db="EMBL/GenBank/DDBJ databases">
        <title>The whole genome shortgun sequences of strain Leeuwenhoekiella nanhaiensis G18 from the South China Sea.</title>
        <authorList>
            <person name="Liu Q."/>
        </authorList>
    </citation>
    <scope>NUCLEOTIDE SEQUENCE [LARGE SCALE GENOMIC DNA]</scope>
    <source>
        <strain evidence="2 3">G18</strain>
    </source>
</reference>
<dbReference type="Pfam" id="PF03625">
    <property type="entry name" value="DUF302"/>
    <property type="match status" value="1"/>
</dbReference>
<dbReference type="Proteomes" id="UP000229433">
    <property type="component" value="Unassembled WGS sequence"/>
</dbReference>
<dbReference type="CDD" id="cd14797">
    <property type="entry name" value="DUF302"/>
    <property type="match status" value="1"/>
</dbReference>
<dbReference type="AlphaFoldDB" id="A0A2G1VMP8"/>
<dbReference type="Gene3D" id="3.30.310.70">
    <property type="entry name" value="TT1751-like domain"/>
    <property type="match status" value="1"/>
</dbReference>
<keyword evidence="3" id="KW-1185">Reference proteome</keyword>
<dbReference type="RefSeq" id="WP_099647751.1">
    <property type="nucleotide sequence ID" value="NZ_KZ319311.1"/>
</dbReference>
<dbReference type="InterPro" id="IPR005180">
    <property type="entry name" value="DUF302"/>
</dbReference>
<dbReference type="PANTHER" id="PTHR38342">
    <property type="entry name" value="SLR5037 PROTEIN"/>
    <property type="match status" value="1"/>
</dbReference>
<dbReference type="PANTHER" id="PTHR38342:SF1">
    <property type="entry name" value="SLR5037 PROTEIN"/>
    <property type="match status" value="1"/>
</dbReference>
<protein>
    <recommendedName>
        <fullName evidence="1">DUF302 domain-containing protein</fullName>
    </recommendedName>
</protein>
<name>A0A2G1VMP8_9FLAO</name>
<dbReference type="InterPro" id="IPR035923">
    <property type="entry name" value="TT1751-like_sf"/>
</dbReference>
<proteinExistence type="predicted"/>
<comment type="caution">
    <text evidence="2">The sequence shown here is derived from an EMBL/GenBank/DDBJ whole genome shotgun (WGS) entry which is preliminary data.</text>
</comment>
<feature type="domain" description="DUF302" evidence="1">
    <location>
        <begin position="60"/>
        <end position="114"/>
    </location>
</feature>
<accession>A0A2G1VMP8</accession>
<evidence type="ECO:0000259" key="1">
    <source>
        <dbReference type="Pfam" id="PF03625"/>
    </source>
</evidence>